<dbReference type="HOGENOM" id="CLU_1346819_0_0_9"/>
<organism evidence="2 3">
    <name type="scientific">Butyrivibrio proteoclasticus (strain ATCC 51982 / DSM 14932 / B316)</name>
    <name type="common">Clostridium proteoclasticum</name>
    <dbReference type="NCBI Taxonomy" id="515622"/>
    <lineage>
        <taxon>Bacteria</taxon>
        <taxon>Bacillati</taxon>
        <taxon>Bacillota</taxon>
        <taxon>Clostridia</taxon>
        <taxon>Lachnospirales</taxon>
        <taxon>Lachnospiraceae</taxon>
        <taxon>Butyrivibrio</taxon>
    </lineage>
</organism>
<protein>
    <submittedName>
        <fullName evidence="2">Uncharacterized protein</fullName>
    </submittedName>
</protein>
<keyword evidence="2" id="KW-0614">Plasmid</keyword>
<gene>
    <name evidence="2" type="ordered locus">bpr_II266</name>
</gene>
<evidence type="ECO:0000313" key="3">
    <source>
        <dbReference type="Proteomes" id="UP000001299"/>
    </source>
</evidence>
<dbReference type="Proteomes" id="UP000001299">
    <property type="component" value="Plasmid pCY360"/>
</dbReference>
<dbReference type="KEGG" id="bpb:bpr_II266"/>
<sequence>MIFLGVMRMAFTFILDVPKEQNVKKAETYLQSIDTSFAVNDNDLRKQYSNELEKFRAELDEYKIRLSSYAKEYHDIPMGKSLQESLEVLELIKEHTSLEECQRGNLSKLNSQYLPAVIALLEQYKNLSSFKNTTIKVKAVLKELSDTVIASKTVFTNILEEAIADEKLNAEVDSKIFLNTAVQNGLYADRNTLVMRQTEDEDK</sequence>
<evidence type="ECO:0000313" key="2">
    <source>
        <dbReference type="EMBL" id="ADL36203.1"/>
    </source>
</evidence>
<feature type="coiled-coil region" evidence="1">
    <location>
        <begin position="45"/>
        <end position="72"/>
    </location>
</feature>
<dbReference type="AlphaFoldDB" id="E0S471"/>
<evidence type="ECO:0000256" key="1">
    <source>
        <dbReference type="SAM" id="Coils"/>
    </source>
</evidence>
<reference evidence="2 3" key="1">
    <citation type="journal article" date="2010" name="PLoS ONE">
        <title>The glycobiome of the rumen bacterium Butyrivibrio proteoclasticus B316(T) highlights adaptation to a polysaccharide-rich environment.</title>
        <authorList>
            <person name="Kelly W.J."/>
            <person name="Leahy S.C."/>
            <person name="Altermann E."/>
            <person name="Yeoman C.J."/>
            <person name="Dunne J.C."/>
            <person name="Kong Z."/>
            <person name="Pacheco D.M."/>
            <person name="Li D."/>
            <person name="Noel S.J."/>
            <person name="Moon C.D."/>
            <person name="Cookson A.L."/>
            <person name="Attwood G.T."/>
        </authorList>
    </citation>
    <scope>NUCLEOTIDE SEQUENCE [LARGE SCALE GENOMIC DNA]</scope>
    <source>
        <strain evidence="3">ATCC 51982 / DSM 14932 / B316</strain>
        <plasmid evidence="3">Plasmid pCY360</plasmid>
    </source>
</reference>
<dbReference type="EMBL" id="CP001812">
    <property type="protein sequence ID" value="ADL36203.1"/>
    <property type="molecule type" value="Genomic_DNA"/>
</dbReference>
<geneLocation type="plasmid" evidence="2 3">
    <name>pCY360</name>
</geneLocation>
<proteinExistence type="predicted"/>
<keyword evidence="3" id="KW-1185">Reference proteome</keyword>
<keyword evidence="1" id="KW-0175">Coiled coil</keyword>
<name>E0S471_BUTPB</name>
<accession>E0S471</accession>